<feature type="region of interest" description="Disordered" evidence="1">
    <location>
        <begin position="1"/>
        <end position="163"/>
    </location>
</feature>
<dbReference type="AlphaFoldDB" id="A0A8H1QMJ9"/>
<dbReference type="SUPFAM" id="SSF48452">
    <property type="entry name" value="TPR-like"/>
    <property type="match status" value="1"/>
</dbReference>
<name>A0A8H1QMJ9_9ACTN</name>
<evidence type="ECO:0000313" key="3">
    <source>
        <dbReference type="Proteomes" id="UP000298111"/>
    </source>
</evidence>
<feature type="region of interest" description="Disordered" evidence="1">
    <location>
        <begin position="568"/>
        <end position="627"/>
    </location>
</feature>
<feature type="compositionally biased region" description="Basic and acidic residues" evidence="1">
    <location>
        <begin position="87"/>
        <end position="116"/>
    </location>
</feature>
<feature type="compositionally biased region" description="Low complexity" evidence="1">
    <location>
        <begin position="14"/>
        <end position="23"/>
    </location>
</feature>
<feature type="compositionally biased region" description="Acidic residues" evidence="1">
    <location>
        <begin position="24"/>
        <end position="38"/>
    </location>
</feature>
<dbReference type="PANTHER" id="PTHR10098">
    <property type="entry name" value="RAPSYN-RELATED"/>
    <property type="match status" value="1"/>
</dbReference>
<evidence type="ECO:0000256" key="1">
    <source>
        <dbReference type="SAM" id="MobiDB-lite"/>
    </source>
</evidence>
<reference evidence="2 3" key="1">
    <citation type="submission" date="2018-10" db="EMBL/GenBank/DDBJ databases">
        <title>Isolation of pseudouridimycin from Streptomyces albus DSM 40763.</title>
        <authorList>
            <person name="Rosenqvist P."/>
            <person name="Metsae-Ketelae M."/>
            <person name="Virta P."/>
        </authorList>
    </citation>
    <scope>NUCLEOTIDE SEQUENCE [LARGE SCALE GENOMIC DNA]</scope>
    <source>
        <strain evidence="2 3">DSM 40763</strain>
    </source>
</reference>
<dbReference type="EMBL" id="RCIY01000085">
    <property type="protein sequence ID" value="TGG78865.1"/>
    <property type="molecule type" value="Genomic_DNA"/>
</dbReference>
<dbReference type="Proteomes" id="UP000298111">
    <property type="component" value="Unassembled WGS sequence"/>
</dbReference>
<dbReference type="InterPro" id="IPR019734">
    <property type="entry name" value="TPR_rpt"/>
</dbReference>
<dbReference type="Gene3D" id="1.25.40.10">
    <property type="entry name" value="Tetratricopeptide repeat domain"/>
    <property type="match status" value="2"/>
</dbReference>
<comment type="caution">
    <text evidence="2">The sequence shown here is derived from an EMBL/GenBank/DDBJ whole genome shotgun (WGS) entry which is preliminary data.</text>
</comment>
<feature type="compositionally biased region" description="Acidic residues" evidence="1">
    <location>
        <begin position="69"/>
        <end position="86"/>
    </location>
</feature>
<organism evidence="2 3">
    <name type="scientific">Streptomyces albus</name>
    <dbReference type="NCBI Taxonomy" id="1888"/>
    <lineage>
        <taxon>Bacteria</taxon>
        <taxon>Bacillati</taxon>
        <taxon>Actinomycetota</taxon>
        <taxon>Actinomycetes</taxon>
        <taxon>Kitasatosporales</taxon>
        <taxon>Streptomycetaceae</taxon>
        <taxon>Streptomyces</taxon>
    </lineage>
</organism>
<evidence type="ECO:0000313" key="2">
    <source>
        <dbReference type="EMBL" id="TGG78865.1"/>
    </source>
</evidence>
<dbReference type="SMART" id="SM00028">
    <property type="entry name" value="TPR"/>
    <property type="match status" value="4"/>
</dbReference>
<dbReference type="Pfam" id="PF13424">
    <property type="entry name" value="TPR_12"/>
    <property type="match status" value="2"/>
</dbReference>
<dbReference type="InterPro" id="IPR011990">
    <property type="entry name" value="TPR-like_helical_dom_sf"/>
</dbReference>
<protein>
    <submittedName>
        <fullName evidence="2">Tetratricopeptide repeat protein</fullName>
    </submittedName>
</protein>
<gene>
    <name evidence="2" type="ORF">D8771_23905</name>
</gene>
<proteinExistence type="predicted"/>
<dbReference type="PANTHER" id="PTHR10098:SF108">
    <property type="entry name" value="TETRATRICOPEPTIDE REPEAT PROTEIN 28"/>
    <property type="match status" value="1"/>
</dbReference>
<accession>A0A8H1QMJ9</accession>
<sequence length="627" mass="67141">MSVLDATRALDAVAEAAGSGEQEPPAEAEGEDPAEDEGPSGRPRPGAGHGPSGAYRTSGAAGGHAGVPEDPDEDEDDGLEDPDDGDSTDRVGGRTARGDRVDRAAHGDHRDFERRTGHTGHAGHTGHTSRADHGSLAGHSSPWVDRDGEDGPAAPPRARTRPPAPLVHTFRLVHDSLATAPARLLRLLALAPAGFVDPQIASALGGCSVSTAHAALDRFVRLGLLRALGGDRYQVPGCLDPLLRAELAARERPADTLLARARMLERLVRQLQACRAVCEPAGSPARDRMAELPHGLRFTHPAGARAWLETRRPALLAATRTAVTESQGALDTLARRLVSALARAFDAHREPEEAAPELYRLHELVLRVAERGRMPRERAAALLNLGDLDARNDRFEQALVRYRTALDAAREGGDEQAAGRAMESLGACYAELEEWERAADWYGRALEARLAQDRRADQEAAARLHGRIGTVHACAGSWEEALRAWRAAAAAFRRLHDPADHARALAEVARVQQHAERPQEALRTFKQALAVAYRAGEEGLAAALELRTAEAAERVGELRAARRHRAAARRLLGGREPDTGPGLPLPRGAGRKGDGDPRGPRGHSAEPGGAGRGRVSRGYAAERERDR</sequence>